<protein>
    <submittedName>
        <fullName evidence="3">Aspartyl protease family protein</fullName>
    </submittedName>
</protein>
<evidence type="ECO:0000259" key="2">
    <source>
        <dbReference type="Pfam" id="PF03572"/>
    </source>
</evidence>
<evidence type="ECO:0000313" key="3">
    <source>
        <dbReference type="EMBL" id="MCW3787140.1"/>
    </source>
</evidence>
<keyword evidence="3" id="KW-0378">Hydrolase</keyword>
<dbReference type="GO" id="GO:0008236">
    <property type="term" value="F:serine-type peptidase activity"/>
    <property type="evidence" value="ECO:0007669"/>
    <property type="project" value="InterPro"/>
</dbReference>
<feature type="transmembrane region" description="Helical" evidence="1">
    <location>
        <begin position="7"/>
        <end position="24"/>
    </location>
</feature>
<dbReference type="Gene3D" id="3.90.226.10">
    <property type="entry name" value="2-enoyl-CoA Hydratase, Chain A, domain 1"/>
    <property type="match status" value="1"/>
</dbReference>
<dbReference type="GO" id="GO:0006508">
    <property type="term" value="P:proteolysis"/>
    <property type="evidence" value="ECO:0007669"/>
    <property type="project" value="UniProtKB-KW"/>
</dbReference>
<keyword evidence="1" id="KW-0472">Membrane</keyword>
<keyword evidence="4" id="KW-1185">Reference proteome</keyword>
<name>A0AAE3SF62_9BACT</name>
<reference evidence="3" key="1">
    <citation type="submission" date="2022-10" db="EMBL/GenBank/DDBJ databases">
        <authorList>
            <person name="Yu W.X."/>
        </authorList>
    </citation>
    <scope>NUCLEOTIDE SEQUENCE</scope>
    <source>
        <strain evidence="3">AAT</strain>
    </source>
</reference>
<keyword evidence="3" id="KW-0645">Protease</keyword>
<dbReference type="EMBL" id="JAPDPJ010000024">
    <property type="protein sequence ID" value="MCW3787140.1"/>
    <property type="molecule type" value="Genomic_DNA"/>
</dbReference>
<dbReference type="Gene3D" id="2.40.70.10">
    <property type="entry name" value="Acid Proteases"/>
    <property type="match status" value="1"/>
</dbReference>
<dbReference type="InterPro" id="IPR021109">
    <property type="entry name" value="Peptidase_aspartic_dom_sf"/>
</dbReference>
<keyword evidence="1" id="KW-1133">Transmembrane helix</keyword>
<keyword evidence="1" id="KW-0812">Transmembrane</keyword>
<organism evidence="3 4">
    <name type="scientific">Plebeiibacterium sediminum</name>
    <dbReference type="NCBI Taxonomy" id="2992112"/>
    <lineage>
        <taxon>Bacteria</taxon>
        <taxon>Pseudomonadati</taxon>
        <taxon>Bacteroidota</taxon>
        <taxon>Bacteroidia</taxon>
        <taxon>Marinilabiliales</taxon>
        <taxon>Marinilabiliaceae</taxon>
        <taxon>Plebeiibacterium</taxon>
    </lineage>
</organism>
<accession>A0AAE3SF62</accession>
<evidence type="ECO:0000313" key="4">
    <source>
        <dbReference type="Proteomes" id="UP001209229"/>
    </source>
</evidence>
<dbReference type="SUPFAM" id="SSF50630">
    <property type="entry name" value="Acid proteases"/>
    <property type="match status" value="1"/>
</dbReference>
<gene>
    <name evidence="3" type="ORF">OM075_11715</name>
</gene>
<feature type="domain" description="Tail specific protease" evidence="2">
    <location>
        <begin position="425"/>
        <end position="609"/>
    </location>
</feature>
<dbReference type="SUPFAM" id="SSF52096">
    <property type="entry name" value="ClpP/crotonase"/>
    <property type="match status" value="1"/>
</dbReference>
<dbReference type="Proteomes" id="UP001209229">
    <property type="component" value="Unassembled WGS sequence"/>
</dbReference>
<dbReference type="Pfam" id="PF03572">
    <property type="entry name" value="Peptidase_S41"/>
    <property type="match status" value="1"/>
</dbReference>
<proteinExistence type="predicted"/>
<sequence length="633" mass="72160">MKIPEKIGIGLCVVACVIIVITYINNLTNYKETIQWRNNTNCFTIPFETDRNGRILINTTVNEHTGLFLFDTGANYTCVNEKYVTSEDLYVGNHVISDVDGVKSEDDFYKMKHLGLGAVEFLHCKVTATDSTTWKHPLGCFYLQDSILGIIGDNIISKFIWDFDLNNKRVTVSSENDYCNSLADTIAIPLERVKKSMYIPIEINNQVKKLMLDFGFAGSLQITDSILFEQKYFKNKEYYEPSFGYLTHLEDEIHAYNFDFVNVKLGNQHFEKIKCTENCQSNLAGISLVWSFERVVLDYLHQKVYFISRRKDKSCPYTAETVSEQQYAFKKDVFTSKQFFEQTFNLVQKHSIKKNELNWDSIKTLVTDSIPKFRFNIDAYKALDYTVKLMNDSSSRFYFPNDSTNPIANHQVELPIIPNKMLAEDIAYIKVPDFTGNDSLNNLFANSIRNSLLHLDSSAVLKGLVVDLREKYYGPISSGVLGLSPLLRDSLIGFIVDNTDEYKPVYCSNVLRFGSEKVDSLGSYIPLQNKDIKVAILQNQENVGSVEFILSALRFQGVNSKVFGDGKYSPTIFCMSFSFTQTDANLLLASSYFCSYKGQDIKEVIEPDVFCPDSLSLDRAIDWIKEDLIAKGK</sequence>
<dbReference type="InterPro" id="IPR005151">
    <property type="entry name" value="Tail-specific_protease"/>
</dbReference>
<dbReference type="RefSeq" id="WP_301190705.1">
    <property type="nucleotide sequence ID" value="NZ_JAPDPJ010000024.1"/>
</dbReference>
<comment type="caution">
    <text evidence="3">The sequence shown here is derived from an EMBL/GenBank/DDBJ whole genome shotgun (WGS) entry which is preliminary data.</text>
</comment>
<dbReference type="AlphaFoldDB" id="A0AAE3SF62"/>
<evidence type="ECO:0000256" key="1">
    <source>
        <dbReference type="SAM" id="Phobius"/>
    </source>
</evidence>
<dbReference type="InterPro" id="IPR029045">
    <property type="entry name" value="ClpP/crotonase-like_dom_sf"/>
</dbReference>